<protein>
    <submittedName>
        <fullName evidence="2">HNH endonuclease</fullName>
    </submittedName>
</protein>
<dbReference type="GO" id="GO:0004519">
    <property type="term" value="F:endonuclease activity"/>
    <property type="evidence" value="ECO:0007669"/>
    <property type="project" value="UniProtKB-KW"/>
</dbReference>
<feature type="compositionally biased region" description="Basic residues" evidence="1">
    <location>
        <begin position="373"/>
        <end position="386"/>
    </location>
</feature>
<keyword evidence="2" id="KW-0540">Nuclease</keyword>
<organism evidence="2 3">
    <name type="scientific">Corynebacterium pyruviciproducens</name>
    <dbReference type="NCBI Taxonomy" id="598660"/>
    <lineage>
        <taxon>Bacteria</taxon>
        <taxon>Bacillati</taxon>
        <taxon>Actinomycetota</taxon>
        <taxon>Actinomycetes</taxon>
        <taxon>Mycobacteriales</taxon>
        <taxon>Corynebacteriaceae</taxon>
        <taxon>Corynebacterium</taxon>
    </lineage>
</organism>
<sequence length="412" mass="46296">MTDVLDAFRSLLTGPTIFAEVAQIAEAHSDAADFISEHYGFSRPTATKLVTASKNWAAYDDSKGLARGVSIPVLILISQAMNLLHADEDKEEFRNTILDFADHGATSWKDVKAHIKKIAGTKQARKVSNSVTFSKTTDITGMQHAHIRLNPELMATFRATLKDLGEKWTALPSSYRYAEGLRTLLLKHTRPRDTDEVDPWDRTMTPAFMLTVDDGKYVGDGMFATTDGTLINGEELANIKLAPFGLVTIYDEDGNIGCHYQLKNQRLASKQLLSAIACDQIFCSHPGCYNLAQYSQGHHSIAWSQGGETTAEVIISACKFHNLHNDDDPTKPPKYGRHVRDPETKEAVFLPPDGSPTKRHKNHCREYSGRGLYLRHRSRKKNRPAHQPKDLLRRGNHRKKRRRKARRKATIL</sequence>
<feature type="compositionally biased region" description="Basic residues" evidence="1">
    <location>
        <begin position="394"/>
        <end position="412"/>
    </location>
</feature>
<dbReference type="KEGG" id="cpyr:CYJ47_03490"/>
<feature type="region of interest" description="Disordered" evidence="1">
    <location>
        <begin position="324"/>
        <end position="412"/>
    </location>
</feature>
<evidence type="ECO:0000313" key="2">
    <source>
        <dbReference type="EMBL" id="WOT02848.1"/>
    </source>
</evidence>
<evidence type="ECO:0000256" key="1">
    <source>
        <dbReference type="SAM" id="MobiDB-lite"/>
    </source>
</evidence>
<dbReference type="CDD" id="cd00085">
    <property type="entry name" value="HNHc"/>
    <property type="match status" value="1"/>
</dbReference>
<dbReference type="Proteomes" id="UP000234560">
    <property type="component" value="Chromosome"/>
</dbReference>
<dbReference type="RefSeq" id="WP_101678398.1">
    <property type="nucleotide sequence ID" value="NZ_CP136958.1"/>
</dbReference>
<dbReference type="EMBL" id="CP136958">
    <property type="protein sequence ID" value="WOT02848.1"/>
    <property type="molecule type" value="Genomic_DNA"/>
</dbReference>
<proteinExistence type="predicted"/>
<dbReference type="AlphaFoldDB" id="A0AAF0YWQ4"/>
<reference evidence="2" key="1">
    <citation type="submission" date="2017-12" db="EMBL/GenBank/DDBJ databases">
        <authorList>
            <person name="Thomas-White K."/>
            <person name="Wolfe A.J."/>
        </authorList>
    </citation>
    <scope>NUCLEOTIDE SEQUENCE</scope>
    <source>
        <strain evidence="2">UMB0763</strain>
    </source>
</reference>
<reference evidence="2" key="2">
    <citation type="submission" date="2023-10" db="EMBL/GenBank/DDBJ databases">
        <authorList>
            <person name="Choi B."/>
        </authorList>
    </citation>
    <scope>NUCLEOTIDE SEQUENCE</scope>
    <source>
        <strain evidence="2">UMB0763</strain>
    </source>
</reference>
<evidence type="ECO:0000313" key="3">
    <source>
        <dbReference type="Proteomes" id="UP000234560"/>
    </source>
</evidence>
<gene>
    <name evidence="2" type="ORF">CYJ47_03490</name>
</gene>
<name>A0AAF0YWQ4_9CORY</name>
<keyword evidence="2" id="KW-0255">Endonuclease</keyword>
<accession>A0AAF0YWQ4</accession>
<dbReference type="InterPro" id="IPR003615">
    <property type="entry name" value="HNH_nuc"/>
</dbReference>
<keyword evidence="2" id="KW-0378">Hydrolase</keyword>